<dbReference type="NCBIfam" id="TIGR01376">
    <property type="entry name" value="POMP_repeat"/>
    <property type="match status" value="2"/>
</dbReference>
<feature type="signal peptide" evidence="8">
    <location>
        <begin position="1"/>
        <end position="21"/>
    </location>
</feature>
<dbReference type="InterPro" id="IPR005546">
    <property type="entry name" value="Autotransporte_beta"/>
</dbReference>
<dbReference type="SUPFAM" id="SSF103515">
    <property type="entry name" value="Autotransporter"/>
    <property type="match status" value="1"/>
</dbReference>
<feature type="chain" id="PRO_5047354893" evidence="8">
    <location>
        <begin position="22"/>
        <end position="963"/>
    </location>
</feature>
<dbReference type="SMART" id="SM00710">
    <property type="entry name" value="PbH1"/>
    <property type="match status" value="6"/>
</dbReference>
<evidence type="ECO:0000256" key="6">
    <source>
        <dbReference type="ARBA" id="ARBA00023136"/>
    </source>
</evidence>
<dbReference type="Gene3D" id="2.40.128.130">
    <property type="entry name" value="Autotransporter beta-domain"/>
    <property type="match status" value="1"/>
</dbReference>
<feature type="domain" description="Autotransporter" evidence="9">
    <location>
        <begin position="684"/>
        <end position="963"/>
    </location>
</feature>
<dbReference type="InterPro" id="IPR003368">
    <property type="entry name" value="POMP_repeat"/>
</dbReference>
<evidence type="ECO:0000256" key="4">
    <source>
        <dbReference type="ARBA" id="ARBA00022525"/>
    </source>
</evidence>
<organism evidence="10 11">
    <name type="scientific">Akkermansia biwaensis</name>
    <dbReference type="NCBI Taxonomy" id="2946555"/>
    <lineage>
        <taxon>Bacteria</taxon>
        <taxon>Pseudomonadati</taxon>
        <taxon>Verrucomicrobiota</taxon>
        <taxon>Verrucomicrobiia</taxon>
        <taxon>Verrucomicrobiales</taxon>
        <taxon>Akkermansiaceae</taxon>
        <taxon>Akkermansia</taxon>
    </lineage>
</organism>
<evidence type="ECO:0000313" key="11">
    <source>
        <dbReference type="Proteomes" id="UP001062263"/>
    </source>
</evidence>
<protein>
    <submittedName>
        <fullName evidence="10">Outer membrane protein pmp9</fullName>
    </submittedName>
</protein>
<proteinExistence type="predicted"/>
<evidence type="ECO:0000256" key="8">
    <source>
        <dbReference type="SAM" id="SignalP"/>
    </source>
</evidence>
<evidence type="ECO:0000256" key="3">
    <source>
        <dbReference type="ARBA" id="ARBA00004613"/>
    </source>
</evidence>
<evidence type="ECO:0000256" key="7">
    <source>
        <dbReference type="ARBA" id="ARBA00023237"/>
    </source>
</evidence>
<sequence>MRIKLPLTLLAYIFATLPSIANEAAAPADGGNISITESVRYILDTDMEYNTTVFQADPSTPQAQFGVSFEGDGQQSLTLDKKDTTEKTAQFLFRPENTDPRIDTFTLSISQLDNLHLGGTYGAVELSNNQGDSVFSITDIGGNVSLDNNTIERSGNAADALVSLHSSGNNTIFIDDIGGTLSISNNTKTSGATQSGLGLLIYSYNKTENSSNSLIQITNVRGGIDVRNNTFAGGQGVISIFNDVKTGQATIIMNNIAGGIRFVNNDAGDNAFGACLTAGCKVNWGDELFSGHAAIQLSNIQGDILFHNNSSYAGSAIFVNGTESMLSISGVKGNVSFTGNRADTFGGAIYFETGSVSENNVLSIQHVQGDVLFENNSATYFGGAICSSAPTEDEYGRPTDPANARIMLLADGGDITFQNNVMYAGGTDPIANAILTDGKHTMELGAAAGRTIAFYDPIVMQDEQDNASSLHLNQGEDCQGEILFSGRDYADSDNAANYTSTLTGDAFQYNGTVRLDQRAALQLVNYVQEGGTLAMGRQTSLTASGNVSLKTLTLDLSLSGEPASITAAGSVSANQVTVYAPSSAVAPGETVLTITADSFGGILQEIGDHRVAMRDDQGMNFLLEMNWELNDEGSLVFTTGNILQEGVIAELQGSNIANSMLSSAATLRSFTGTGLEHLDTARFLSPLKSNVWTSGLGDFQMQRTKGGIEGFDYQGGGFAVGGDYRLGQHWLGGIAYGYTSGKNISREYRATNRQNTNMGLIYTGWRLPMNKGQALTITAAAGFSSSDNRLSSVTSGGQNSSGSWTNRAWEGTVRAAWDLPVGRNLVLTPHIGVEYTDVVQEAFTESGEMARRFDRGHYRNLALPVGLSLTQGLTLGGMPWSHTVSVEYLPDVYRSNAGTYARLVGNGYGWGVEGSKPARQGMRAGISGRLQVTANWSAYGSYQVEARDSLVNQRVMLGVGYSF</sequence>
<dbReference type="Pfam" id="PF03797">
    <property type="entry name" value="Autotransporter"/>
    <property type="match status" value="1"/>
</dbReference>
<evidence type="ECO:0000256" key="2">
    <source>
        <dbReference type="ARBA" id="ARBA00004442"/>
    </source>
</evidence>
<gene>
    <name evidence="10" type="primary">pmp9</name>
    <name evidence="10" type="ORF">Abiwalacus_04850</name>
</gene>
<comment type="subcellular location">
    <subcellularLocation>
        <location evidence="1">Cell envelope</location>
    </subcellularLocation>
    <subcellularLocation>
        <location evidence="2">Cell outer membrane</location>
    </subcellularLocation>
    <subcellularLocation>
        <location evidence="3">Secreted</location>
    </subcellularLocation>
</comment>
<keyword evidence="4" id="KW-0964">Secreted</keyword>
<reference evidence="10" key="1">
    <citation type="submission" date="2022-06" db="EMBL/GenBank/DDBJ databases">
        <title>Akkermansia biwalacus sp. nov., an anaerobic mucin-degrading bacterium isolated from human intestine.</title>
        <authorList>
            <person name="Kobayashi Y."/>
            <person name="Inoue S."/>
            <person name="Kawahara T."/>
            <person name="Kohda N."/>
        </authorList>
    </citation>
    <scope>NUCLEOTIDE SEQUENCE</scope>
    <source>
        <strain evidence="10">WON2089</strain>
    </source>
</reference>
<evidence type="ECO:0000256" key="1">
    <source>
        <dbReference type="ARBA" id="ARBA00004196"/>
    </source>
</evidence>
<accession>A0ABM7ZDU4</accession>
<dbReference type="InterPro" id="IPR006626">
    <property type="entry name" value="PbH1"/>
</dbReference>
<dbReference type="PROSITE" id="PS51208">
    <property type="entry name" value="AUTOTRANSPORTER"/>
    <property type="match status" value="1"/>
</dbReference>
<keyword evidence="6" id="KW-0472">Membrane</keyword>
<evidence type="ECO:0000256" key="5">
    <source>
        <dbReference type="ARBA" id="ARBA00022729"/>
    </source>
</evidence>
<name>A0ABM7ZDU4_9BACT</name>
<keyword evidence="5 8" id="KW-0732">Signal</keyword>
<keyword evidence="7" id="KW-0998">Cell outer membrane</keyword>
<evidence type="ECO:0000259" key="9">
    <source>
        <dbReference type="PROSITE" id="PS51208"/>
    </source>
</evidence>
<dbReference type="RefSeq" id="WP_215437489.1">
    <property type="nucleotide sequence ID" value="NZ_AP025943.1"/>
</dbReference>
<keyword evidence="11" id="KW-1185">Reference proteome</keyword>
<dbReference type="Proteomes" id="UP001062263">
    <property type="component" value="Chromosome"/>
</dbReference>
<dbReference type="Pfam" id="PF02415">
    <property type="entry name" value="Chlam_PMP"/>
    <property type="match status" value="2"/>
</dbReference>
<dbReference type="EMBL" id="AP025943">
    <property type="protein sequence ID" value="BDL42911.1"/>
    <property type="molecule type" value="Genomic_DNA"/>
</dbReference>
<dbReference type="SMART" id="SM00869">
    <property type="entry name" value="Autotransporter"/>
    <property type="match status" value="1"/>
</dbReference>
<evidence type="ECO:0000313" key="10">
    <source>
        <dbReference type="EMBL" id="BDL42911.1"/>
    </source>
</evidence>
<dbReference type="InterPro" id="IPR036709">
    <property type="entry name" value="Autotransporte_beta_dom_sf"/>
</dbReference>